<proteinExistence type="inferred from homology"/>
<dbReference type="InterPro" id="IPR021150">
    <property type="entry name" value="Ubiq_cyt_c_chap"/>
</dbReference>
<organism evidence="3 4">
    <name type="scientific">Trichuris suis</name>
    <name type="common">pig whipworm</name>
    <dbReference type="NCBI Taxonomy" id="68888"/>
    <lineage>
        <taxon>Eukaryota</taxon>
        <taxon>Metazoa</taxon>
        <taxon>Ecdysozoa</taxon>
        <taxon>Nematoda</taxon>
        <taxon>Enoplea</taxon>
        <taxon>Dorylaimia</taxon>
        <taxon>Trichinellida</taxon>
        <taxon>Trichuridae</taxon>
        <taxon>Trichuris</taxon>
    </lineage>
</organism>
<accession>A0A085M773</accession>
<sequence length="250" mass="28453">MHCRQLCLFLNQINRYRAARSIPAVLQPAVKASRGSTLPTGQLHATLKRPTILRWMLGLLGKSGLIRTVREGTDNAGTHDLVDAAAMLYLQCANGVDYLNFIEKYHMPDTFMSWFKITVLHIWMVLLRLTGTATVQAVVKQEMVYCLWDDVDGRLAQLKRISPSVSVKRRETLGECYGLLLISFCEYDEGILGDDKTLAGALWRNMYNRELVDPVVLSNLVRYVRFQARVLHRVAPELMLSEGVKEWQTL</sequence>
<evidence type="ECO:0000313" key="3">
    <source>
        <dbReference type="EMBL" id="KFD53069.1"/>
    </source>
</evidence>
<dbReference type="InterPro" id="IPR007129">
    <property type="entry name" value="Ubiqinol_cyt_c_chaperone_CPB3"/>
</dbReference>
<comment type="similarity">
    <text evidence="1">Belongs to the CBP3 family.</text>
</comment>
<dbReference type="GO" id="GO:0005739">
    <property type="term" value="C:mitochondrion"/>
    <property type="evidence" value="ECO:0007669"/>
    <property type="project" value="TreeGrafter"/>
</dbReference>
<evidence type="ECO:0000259" key="2">
    <source>
        <dbReference type="Pfam" id="PF03981"/>
    </source>
</evidence>
<dbReference type="PANTHER" id="PTHR12184:SF1">
    <property type="entry name" value="UBIQUINOL-CYTOCHROME-C REDUCTASE COMPLEX ASSEMBLY FACTOR 1"/>
    <property type="match status" value="1"/>
</dbReference>
<feature type="domain" description="Ubiquinol-cytochrome c chaperone" evidence="2">
    <location>
        <begin position="104"/>
        <end position="244"/>
    </location>
</feature>
<evidence type="ECO:0000313" key="4">
    <source>
        <dbReference type="Proteomes" id="UP000030764"/>
    </source>
</evidence>
<dbReference type="Proteomes" id="UP000030764">
    <property type="component" value="Unassembled WGS sequence"/>
</dbReference>
<reference evidence="3 4" key="1">
    <citation type="journal article" date="2014" name="Nat. Genet.">
        <title>Genome and transcriptome of the porcine whipworm Trichuris suis.</title>
        <authorList>
            <person name="Jex A.R."/>
            <person name="Nejsum P."/>
            <person name="Schwarz E.M."/>
            <person name="Hu L."/>
            <person name="Young N.D."/>
            <person name="Hall R.S."/>
            <person name="Korhonen P.K."/>
            <person name="Liao S."/>
            <person name="Thamsborg S."/>
            <person name="Xia J."/>
            <person name="Xu P."/>
            <person name="Wang S."/>
            <person name="Scheerlinck J.P."/>
            <person name="Hofmann A."/>
            <person name="Sternberg P.W."/>
            <person name="Wang J."/>
            <person name="Gasser R.B."/>
        </authorList>
    </citation>
    <scope>NUCLEOTIDE SEQUENCE [LARGE SCALE GENOMIC DNA]</scope>
    <source>
        <strain evidence="3">DCEP-RM93M</strain>
    </source>
</reference>
<dbReference type="GO" id="GO:0034551">
    <property type="term" value="P:mitochondrial respiratory chain complex III assembly"/>
    <property type="evidence" value="ECO:0007669"/>
    <property type="project" value="TreeGrafter"/>
</dbReference>
<dbReference type="AlphaFoldDB" id="A0A085M773"/>
<name>A0A085M773_9BILA</name>
<dbReference type="EMBL" id="KL363220">
    <property type="protein sequence ID" value="KFD53069.1"/>
    <property type="molecule type" value="Genomic_DNA"/>
</dbReference>
<gene>
    <name evidence="3" type="ORF">M513_05983</name>
</gene>
<keyword evidence="4" id="KW-1185">Reference proteome</keyword>
<dbReference type="Pfam" id="PF03981">
    <property type="entry name" value="Ubiq_cyt_C_chap"/>
    <property type="match status" value="1"/>
</dbReference>
<evidence type="ECO:0000256" key="1">
    <source>
        <dbReference type="ARBA" id="ARBA00006407"/>
    </source>
</evidence>
<protein>
    <recommendedName>
        <fullName evidence="2">Ubiquinol-cytochrome c chaperone domain-containing protein</fullName>
    </recommendedName>
</protein>
<dbReference type="PANTHER" id="PTHR12184">
    <property type="entry name" value="UBIQUINOL-CYTOCHROME C REDUCTASE COMPLEX ASSEMBLY FACTOR 1 FAMILY MEMBER"/>
    <property type="match status" value="1"/>
</dbReference>